<name>A0ABV7J4B3_9RHOB</name>
<protein>
    <submittedName>
        <fullName evidence="2">Uncharacterized protein</fullName>
    </submittedName>
</protein>
<comment type="caution">
    <text evidence="2">The sequence shown here is derived from an EMBL/GenBank/DDBJ whole genome shotgun (WGS) entry which is preliminary data.</text>
</comment>
<sequence length="62" mass="6273">MKLLSLAAAAILLSLSVTPLTGVAQAKAIAAPVDMSQPDFGRKSGRCPGGEIRFFVPGCSGV</sequence>
<organism evidence="2 3">
    <name type="scientific">Cypionkella sinensis</name>
    <dbReference type="NCBI Taxonomy" id="1756043"/>
    <lineage>
        <taxon>Bacteria</taxon>
        <taxon>Pseudomonadati</taxon>
        <taxon>Pseudomonadota</taxon>
        <taxon>Alphaproteobacteria</taxon>
        <taxon>Rhodobacterales</taxon>
        <taxon>Paracoccaceae</taxon>
        <taxon>Cypionkella</taxon>
    </lineage>
</organism>
<evidence type="ECO:0000256" key="1">
    <source>
        <dbReference type="SAM" id="SignalP"/>
    </source>
</evidence>
<feature type="signal peptide" evidence="1">
    <location>
        <begin position="1"/>
        <end position="19"/>
    </location>
</feature>
<proteinExistence type="predicted"/>
<gene>
    <name evidence="2" type="ORF">ACFOGH_08235</name>
</gene>
<evidence type="ECO:0000313" key="2">
    <source>
        <dbReference type="EMBL" id="MFC3180973.1"/>
    </source>
</evidence>
<reference evidence="3" key="1">
    <citation type="journal article" date="2019" name="Int. J. Syst. Evol. Microbiol.">
        <title>The Global Catalogue of Microorganisms (GCM) 10K type strain sequencing project: providing services to taxonomists for standard genome sequencing and annotation.</title>
        <authorList>
            <consortium name="The Broad Institute Genomics Platform"/>
            <consortium name="The Broad Institute Genome Sequencing Center for Infectious Disease"/>
            <person name="Wu L."/>
            <person name="Ma J."/>
        </authorList>
    </citation>
    <scope>NUCLEOTIDE SEQUENCE [LARGE SCALE GENOMIC DNA]</scope>
    <source>
        <strain evidence="3">KCTC 52039</strain>
    </source>
</reference>
<feature type="chain" id="PRO_5046988400" evidence="1">
    <location>
        <begin position="20"/>
        <end position="62"/>
    </location>
</feature>
<dbReference type="Proteomes" id="UP001595547">
    <property type="component" value="Unassembled WGS sequence"/>
</dbReference>
<accession>A0ABV7J4B3</accession>
<keyword evidence="1" id="KW-0732">Signal</keyword>
<evidence type="ECO:0000313" key="3">
    <source>
        <dbReference type="Proteomes" id="UP001595547"/>
    </source>
</evidence>
<keyword evidence="3" id="KW-1185">Reference proteome</keyword>
<dbReference type="RefSeq" id="WP_380072590.1">
    <property type="nucleotide sequence ID" value="NZ_JBHRTO010000001.1"/>
</dbReference>
<dbReference type="EMBL" id="JBHRTO010000001">
    <property type="protein sequence ID" value="MFC3180973.1"/>
    <property type="molecule type" value="Genomic_DNA"/>
</dbReference>